<dbReference type="InterPro" id="IPR001789">
    <property type="entry name" value="Sig_transdc_resp-reg_receiver"/>
</dbReference>
<evidence type="ECO:0000259" key="5">
    <source>
        <dbReference type="PROSITE" id="PS50109"/>
    </source>
</evidence>
<dbReference type="SUPFAM" id="SSF52172">
    <property type="entry name" value="CheY-like"/>
    <property type="match status" value="1"/>
</dbReference>
<evidence type="ECO:0000256" key="4">
    <source>
        <dbReference type="PROSITE-ProRule" id="PRU00169"/>
    </source>
</evidence>
<dbReference type="Pfam" id="PF00512">
    <property type="entry name" value="HisKA"/>
    <property type="match status" value="1"/>
</dbReference>
<feature type="domain" description="Histidine kinase" evidence="5">
    <location>
        <begin position="150"/>
        <end position="368"/>
    </location>
</feature>
<dbReference type="SUPFAM" id="SSF55874">
    <property type="entry name" value="ATPase domain of HSP90 chaperone/DNA topoisomerase II/histidine kinase"/>
    <property type="match status" value="1"/>
</dbReference>
<dbReference type="SMART" id="SM00387">
    <property type="entry name" value="HATPase_c"/>
    <property type="match status" value="1"/>
</dbReference>
<proteinExistence type="predicted"/>
<name>A0A251X4R4_9GAMM</name>
<sequence>MDTAHFSKPQATILIIDDVPDNINVLHRFLCQAGFRVLVAYDGEDGIATAEYALPDLILLDVMMPGRDGFSVCHHLKQQTITAEIPIIFMTALTDIEHKVKGFHSGAVDYITKPFQQEEVLARLTTQLSLRQAQQQLMQRNRELDAYAHTVSHDLKNPLSAIISLSDLLLESLSPNKTPSERQLRELSFIRQAGQQAVNIIDALLLLAGVSRQKTVQLIELDMLSIMHTVIEQRLDLFIKRYHGVIELPAYCPNALGYAPWVEEIWVNYISNGLKYGGSPPKLRLGATPEENGHVRYWVRDNGPGLSKEETATLFKPFNRLEQTKKVDGHGLGLSIVQQIVERLGGQVGVNSQLGHGSEFYFILPGCHRH</sequence>
<keyword evidence="7" id="KW-0808">Transferase</keyword>
<evidence type="ECO:0000259" key="6">
    <source>
        <dbReference type="PROSITE" id="PS50110"/>
    </source>
</evidence>
<dbReference type="OrthoDB" id="9804645at2"/>
<keyword evidence="7" id="KW-0418">Kinase</keyword>
<dbReference type="CDD" id="cd00075">
    <property type="entry name" value="HATPase"/>
    <property type="match status" value="1"/>
</dbReference>
<dbReference type="EC" id="2.7.13.3" evidence="2"/>
<dbReference type="GO" id="GO:0000155">
    <property type="term" value="F:phosphorelay sensor kinase activity"/>
    <property type="evidence" value="ECO:0007669"/>
    <property type="project" value="InterPro"/>
</dbReference>
<dbReference type="PROSITE" id="PS50109">
    <property type="entry name" value="HIS_KIN"/>
    <property type="match status" value="1"/>
</dbReference>
<dbReference type="CDD" id="cd00082">
    <property type="entry name" value="HisKA"/>
    <property type="match status" value="1"/>
</dbReference>
<dbReference type="Gene3D" id="1.10.287.130">
    <property type="match status" value="1"/>
</dbReference>
<comment type="catalytic activity">
    <reaction evidence="1">
        <text>ATP + protein L-histidine = ADP + protein N-phospho-L-histidine.</text>
        <dbReference type="EC" id="2.7.13.3"/>
    </reaction>
</comment>
<dbReference type="CDD" id="cd19920">
    <property type="entry name" value="REC_PA4781-like"/>
    <property type="match status" value="1"/>
</dbReference>
<dbReference type="InterPro" id="IPR005467">
    <property type="entry name" value="His_kinase_dom"/>
</dbReference>
<evidence type="ECO:0000256" key="2">
    <source>
        <dbReference type="ARBA" id="ARBA00012438"/>
    </source>
</evidence>
<dbReference type="PANTHER" id="PTHR43547:SF2">
    <property type="entry name" value="HYBRID SIGNAL TRANSDUCTION HISTIDINE KINASE C"/>
    <property type="match status" value="1"/>
</dbReference>
<dbReference type="Gene3D" id="3.40.50.2300">
    <property type="match status" value="1"/>
</dbReference>
<dbReference type="Pfam" id="PF02518">
    <property type="entry name" value="HATPase_c"/>
    <property type="match status" value="1"/>
</dbReference>
<dbReference type="InterPro" id="IPR036890">
    <property type="entry name" value="HATPase_C_sf"/>
</dbReference>
<dbReference type="Pfam" id="PF00072">
    <property type="entry name" value="Response_reg"/>
    <property type="match status" value="1"/>
</dbReference>
<evidence type="ECO:0000313" key="7">
    <source>
        <dbReference type="EMBL" id="OUD12345.1"/>
    </source>
</evidence>
<keyword evidence="8" id="KW-1185">Reference proteome</keyword>
<dbReference type="PRINTS" id="PR00344">
    <property type="entry name" value="BCTRLSENSOR"/>
</dbReference>
<gene>
    <name evidence="7" type="ORF">TPSD3_14630</name>
</gene>
<dbReference type="SMART" id="SM00388">
    <property type="entry name" value="HisKA"/>
    <property type="match status" value="1"/>
</dbReference>
<keyword evidence="3 4" id="KW-0597">Phosphoprotein</keyword>
<feature type="modified residue" description="4-aspartylphosphate" evidence="4">
    <location>
        <position position="61"/>
    </location>
</feature>
<dbReference type="Proteomes" id="UP000194798">
    <property type="component" value="Unassembled WGS sequence"/>
</dbReference>
<dbReference type="EMBL" id="MSLT01000023">
    <property type="protein sequence ID" value="OUD12345.1"/>
    <property type="molecule type" value="Genomic_DNA"/>
</dbReference>
<feature type="domain" description="Response regulatory" evidence="6">
    <location>
        <begin position="12"/>
        <end position="128"/>
    </location>
</feature>
<evidence type="ECO:0000256" key="3">
    <source>
        <dbReference type="ARBA" id="ARBA00022553"/>
    </source>
</evidence>
<dbReference type="AlphaFoldDB" id="A0A251X4R4"/>
<dbReference type="InterPro" id="IPR003661">
    <property type="entry name" value="HisK_dim/P_dom"/>
</dbReference>
<comment type="caution">
    <text evidence="7">The sequence shown here is derived from an EMBL/GenBank/DDBJ whole genome shotgun (WGS) entry which is preliminary data.</text>
</comment>
<dbReference type="InterPro" id="IPR004358">
    <property type="entry name" value="Sig_transdc_His_kin-like_C"/>
</dbReference>
<dbReference type="InterPro" id="IPR011006">
    <property type="entry name" value="CheY-like_superfamily"/>
</dbReference>
<dbReference type="Gene3D" id="3.30.565.10">
    <property type="entry name" value="Histidine kinase-like ATPase, C-terminal domain"/>
    <property type="match status" value="1"/>
</dbReference>
<dbReference type="SMART" id="SM00448">
    <property type="entry name" value="REC"/>
    <property type="match status" value="1"/>
</dbReference>
<dbReference type="PANTHER" id="PTHR43547">
    <property type="entry name" value="TWO-COMPONENT HISTIDINE KINASE"/>
    <property type="match status" value="1"/>
</dbReference>
<accession>A0A251X4R4</accession>
<dbReference type="PROSITE" id="PS50110">
    <property type="entry name" value="RESPONSE_REGULATORY"/>
    <property type="match status" value="1"/>
</dbReference>
<evidence type="ECO:0000256" key="1">
    <source>
        <dbReference type="ARBA" id="ARBA00000085"/>
    </source>
</evidence>
<evidence type="ECO:0000313" key="8">
    <source>
        <dbReference type="Proteomes" id="UP000194798"/>
    </source>
</evidence>
<dbReference type="InterPro" id="IPR003594">
    <property type="entry name" value="HATPase_dom"/>
</dbReference>
<organism evidence="7 8">
    <name type="scientific">Thioflexithrix psekupsensis</name>
    <dbReference type="NCBI Taxonomy" id="1570016"/>
    <lineage>
        <taxon>Bacteria</taxon>
        <taxon>Pseudomonadati</taxon>
        <taxon>Pseudomonadota</taxon>
        <taxon>Gammaproteobacteria</taxon>
        <taxon>Thiotrichales</taxon>
        <taxon>Thioflexithrix</taxon>
    </lineage>
</organism>
<protein>
    <recommendedName>
        <fullName evidence="2">histidine kinase</fullName>
        <ecNumber evidence="2">2.7.13.3</ecNumber>
    </recommendedName>
</protein>
<dbReference type="RefSeq" id="WP_086489294.1">
    <property type="nucleotide sequence ID" value="NZ_MSLT01000023.1"/>
</dbReference>
<reference evidence="7 8" key="1">
    <citation type="submission" date="2016-12" db="EMBL/GenBank/DDBJ databases">
        <title>Thioflexothrix psekupsii D3 genome sequencing and assembly.</title>
        <authorList>
            <person name="Fomenkov A."/>
            <person name="Vincze T."/>
            <person name="Grabovich M."/>
            <person name="Anton B.P."/>
            <person name="Dubinina G."/>
            <person name="Orlova M."/>
            <person name="Belousova E."/>
            <person name="Roberts R.J."/>
        </authorList>
    </citation>
    <scope>NUCLEOTIDE SEQUENCE [LARGE SCALE GENOMIC DNA]</scope>
    <source>
        <strain evidence="7">D3</strain>
    </source>
</reference>